<comment type="caution">
    <text evidence="11">The sequence shown here is derived from an EMBL/GenBank/DDBJ whole genome shotgun (WGS) entry which is preliminary data.</text>
</comment>
<keyword evidence="4 8" id="KW-0863">Zinc-finger</keyword>
<dbReference type="SUPFAM" id="SSF57667">
    <property type="entry name" value="beta-beta-alpha zinc fingers"/>
    <property type="match status" value="1"/>
</dbReference>
<dbReference type="EMBL" id="UYJE01003127">
    <property type="protein sequence ID" value="VDI16822.1"/>
    <property type="molecule type" value="Genomic_DNA"/>
</dbReference>
<dbReference type="FunFam" id="3.30.160.60:FF:000624">
    <property type="entry name" value="zinc finger protein 697"/>
    <property type="match status" value="1"/>
</dbReference>
<evidence type="ECO:0000313" key="12">
    <source>
        <dbReference type="Proteomes" id="UP000596742"/>
    </source>
</evidence>
<dbReference type="AlphaFoldDB" id="A0A8B6D8X0"/>
<organism evidence="11 12">
    <name type="scientific">Mytilus galloprovincialis</name>
    <name type="common">Mediterranean mussel</name>
    <dbReference type="NCBI Taxonomy" id="29158"/>
    <lineage>
        <taxon>Eukaryota</taxon>
        <taxon>Metazoa</taxon>
        <taxon>Spiralia</taxon>
        <taxon>Lophotrochozoa</taxon>
        <taxon>Mollusca</taxon>
        <taxon>Bivalvia</taxon>
        <taxon>Autobranchia</taxon>
        <taxon>Pteriomorphia</taxon>
        <taxon>Mytilida</taxon>
        <taxon>Mytiloidea</taxon>
        <taxon>Mytilidae</taxon>
        <taxon>Mytilinae</taxon>
        <taxon>Mytilus</taxon>
    </lineage>
</organism>
<evidence type="ECO:0000256" key="5">
    <source>
        <dbReference type="ARBA" id="ARBA00022833"/>
    </source>
</evidence>
<dbReference type="PANTHER" id="PTHR16515:SF49">
    <property type="entry name" value="GASTRULA ZINC FINGER PROTEIN XLCGF49.1-LIKE-RELATED"/>
    <property type="match status" value="1"/>
</dbReference>
<dbReference type="FunFam" id="3.30.160.60:FF:000045">
    <property type="entry name" value="ZFP69 zinc finger protein B"/>
    <property type="match status" value="1"/>
</dbReference>
<evidence type="ECO:0000256" key="9">
    <source>
        <dbReference type="SAM" id="MobiDB-lite"/>
    </source>
</evidence>
<evidence type="ECO:0000256" key="6">
    <source>
        <dbReference type="ARBA" id="ARBA00023125"/>
    </source>
</evidence>
<name>A0A8B6D8X0_MYTGA</name>
<proteinExistence type="predicted"/>
<dbReference type="OrthoDB" id="3437960at2759"/>
<dbReference type="GO" id="GO:0008270">
    <property type="term" value="F:zinc ion binding"/>
    <property type="evidence" value="ECO:0007669"/>
    <property type="project" value="UniProtKB-KW"/>
</dbReference>
<feature type="compositionally biased region" description="Low complexity" evidence="9">
    <location>
        <begin position="127"/>
        <end position="143"/>
    </location>
</feature>
<dbReference type="GO" id="GO:0010468">
    <property type="term" value="P:regulation of gene expression"/>
    <property type="evidence" value="ECO:0007669"/>
    <property type="project" value="TreeGrafter"/>
</dbReference>
<feature type="compositionally biased region" description="Polar residues" evidence="9">
    <location>
        <begin position="14"/>
        <end position="25"/>
    </location>
</feature>
<evidence type="ECO:0000256" key="4">
    <source>
        <dbReference type="ARBA" id="ARBA00022771"/>
    </source>
</evidence>
<reference evidence="11" key="1">
    <citation type="submission" date="2018-11" db="EMBL/GenBank/DDBJ databases">
        <authorList>
            <person name="Alioto T."/>
            <person name="Alioto T."/>
        </authorList>
    </citation>
    <scope>NUCLEOTIDE SEQUENCE</scope>
</reference>
<dbReference type="SMART" id="SM00355">
    <property type="entry name" value="ZnF_C2H2"/>
    <property type="match status" value="2"/>
</dbReference>
<keyword evidence="6" id="KW-0238">DNA-binding</keyword>
<dbReference type="GO" id="GO:0003677">
    <property type="term" value="F:DNA binding"/>
    <property type="evidence" value="ECO:0007669"/>
    <property type="project" value="UniProtKB-KW"/>
</dbReference>
<evidence type="ECO:0000256" key="8">
    <source>
        <dbReference type="PROSITE-ProRule" id="PRU00042"/>
    </source>
</evidence>
<sequence length="143" mass="16259">MYFTTHAVDKQSNYEESSNEFSQLNHSREQTRMLPILKTEEIYHNCGICGKEFCSRDDLQKHMRIHTEFKPFKCLICGEDFSVISSFKIHMRRHKEKGNNSSGHKGDNPSVEKGDNSTGDKEDKSSGHNSSGDKGNNSSDLQV</sequence>
<feature type="domain" description="C2H2-type" evidence="10">
    <location>
        <begin position="72"/>
        <end position="99"/>
    </location>
</feature>
<accession>A0A8B6D8X0</accession>
<dbReference type="GO" id="GO:0005634">
    <property type="term" value="C:nucleus"/>
    <property type="evidence" value="ECO:0007669"/>
    <property type="project" value="UniProtKB-SubCell"/>
</dbReference>
<comment type="subcellular location">
    <subcellularLocation>
        <location evidence="1">Nucleus</location>
    </subcellularLocation>
</comment>
<dbReference type="PROSITE" id="PS00028">
    <property type="entry name" value="ZINC_FINGER_C2H2_1"/>
    <property type="match status" value="2"/>
</dbReference>
<dbReference type="Proteomes" id="UP000596742">
    <property type="component" value="Unassembled WGS sequence"/>
</dbReference>
<feature type="region of interest" description="Disordered" evidence="9">
    <location>
        <begin position="1"/>
        <end position="27"/>
    </location>
</feature>
<evidence type="ECO:0000256" key="1">
    <source>
        <dbReference type="ARBA" id="ARBA00004123"/>
    </source>
</evidence>
<gene>
    <name evidence="11" type="ORF">MGAL_10B094539</name>
</gene>
<evidence type="ECO:0000313" key="11">
    <source>
        <dbReference type="EMBL" id="VDI16822.1"/>
    </source>
</evidence>
<dbReference type="PROSITE" id="PS50157">
    <property type="entry name" value="ZINC_FINGER_C2H2_2"/>
    <property type="match status" value="2"/>
</dbReference>
<evidence type="ECO:0000256" key="3">
    <source>
        <dbReference type="ARBA" id="ARBA00022737"/>
    </source>
</evidence>
<feature type="domain" description="C2H2-type" evidence="10">
    <location>
        <begin position="44"/>
        <end position="71"/>
    </location>
</feature>
<dbReference type="PANTHER" id="PTHR16515">
    <property type="entry name" value="PR DOMAIN ZINC FINGER PROTEIN"/>
    <property type="match status" value="1"/>
</dbReference>
<keyword evidence="5" id="KW-0862">Zinc</keyword>
<keyword evidence="2" id="KW-0479">Metal-binding</keyword>
<dbReference type="InterPro" id="IPR036236">
    <property type="entry name" value="Znf_C2H2_sf"/>
</dbReference>
<feature type="compositionally biased region" description="Basic and acidic residues" evidence="9">
    <location>
        <begin position="104"/>
        <end position="126"/>
    </location>
</feature>
<feature type="region of interest" description="Disordered" evidence="9">
    <location>
        <begin position="93"/>
        <end position="143"/>
    </location>
</feature>
<dbReference type="Pfam" id="PF00096">
    <property type="entry name" value="zf-C2H2"/>
    <property type="match status" value="2"/>
</dbReference>
<dbReference type="Gene3D" id="3.30.160.60">
    <property type="entry name" value="Classic Zinc Finger"/>
    <property type="match status" value="2"/>
</dbReference>
<dbReference type="InterPro" id="IPR050331">
    <property type="entry name" value="Zinc_finger"/>
</dbReference>
<protein>
    <submittedName>
        <fullName evidence="11">Blast:Zinc finger protein 233</fullName>
    </submittedName>
</protein>
<evidence type="ECO:0000259" key="10">
    <source>
        <dbReference type="PROSITE" id="PS50157"/>
    </source>
</evidence>
<evidence type="ECO:0000256" key="7">
    <source>
        <dbReference type="ARBA" id="ARBA00023242"/>
    </source>
</evidence>
<evidence type="ECO:0000256" key="2">
    <source>
        <dbReference type="ARBA" id="ARBA00022723"/>
    </source>
</evidence>
<keyword evidence="7" id="KW-0539">Nucleus</keyword>
<keyword evidence="3" id="KW-0677">Repeat</keyword>
<dbReference type="InterPro" id="IPR013087">
    <property type="entry name" value="Znf_C2H2_type"/>
</dbReference>
<keyword evidence="12" id="KW-1185">Reference proteome</keyword>